<evidence type="ECO:0000313" key="2">
    <source>
        <dbReference type="Proteomes" id="UP001203069"/>
    </source>
</evidence>
<proteinExistence type="predicted"/>
<keyword evidence="2" id="KW-1185">Reference proteome</keyword>
<dbReference type="EMBL" id="JAKPBZ010000114">
    <property type="protein sequence ID" value="MCL2894580.1"/>
    <property type="molecule type" value="Genomic_DNA"/>
</dbReference>
<dbReference type="InterPro" id="IPR012338">
    <property type="entry name" value="Beta-lactam/transpept-like"/>
</dbReference>
<dbReference type="SUPFAM" id="SSF56601">
    <property type="entry name" value="beta-lactamase/transpeptidase-like"/>
    <property type="match status" value="1"/>
</dbReference>
<protein>
    <recommendedName>
        <fullName evidence="3">Beta-lactamase-related domain-containing protein</fullName>
    </recommendedName>
</protein>
<reference evidence="1 2" key="1">
    <citation type="submission" date="2022-02" db="EMBL/GenBank/DDBJ databases">
        <title>Description of Brenneria tiliae sp. nov. isolated from symptomatic Tilia x moltkei and Tilia x europaea trees in the UK.</title>
        <authorList>
            <person name="Kile H."/>
        </authorList>
    </citation>
    <scope>NUCLEOTIDE SEQUENCE [LARGE SCALE GENOMIC DNA]</scope>
    <source>
        <strain evidence="1 2">MC1SB4.1</strain>
    </source>
</reference>
<gene>
    <name evidence="1" type="ORF">MFP26_18035</name>
</gene>
<name>A0ABT0MXM3_9GAMM</name>
<accession>A0ABT0MXM3</accession>
<dbReference type="Proteomes" id="UP001203069">
    <property type="component" value="Unassembled WGS sequence"/>
</dbReference>
<evidence type="ECO:0000313" key="1">
    <source>
        <dbReference type="EMBL" id="MCL2894580.1"/>
    </source>
</evidence>
<evidence type="ECO:0008006" key="3">
    <source>
        <dbReference type="Google" id="ProtNLM"/>
    </source>
</evidence>
<sequence length="85" mass="8850">MRGGCGSPTPAAQPAESVTRLLDEAEAITPLETAIIARDGQILAERGYRGHATTAVTNIKSASKSVISALARPFDDGDTLIKKSI</sequence>
<dbReference type="RefSeq" id="WP_249245711.1">
    <property type="nucleotide sequence ID" value="NZ_JAKPBZ010000114.1"/>
</dbReference>
<organism evidence="1 2">
    <name type="scientific">Brenneria tiliae</name>
    <dbReference type="NCBI Taxonomy" id="2914984"/>
    <lineage>
        <taxon>Bacteria</taxon>
        <taxon>Pseudomonadati</taxon>
        <taxon>Pseudomonadota</taxon>
        <taxon>Gammaproteobacteria</taxon>
        <taxon>Enterobacterales</taxon>
        <taxon>Pectobacteriaceae</taxon>
        <taxon>Brenneria</taxon>
    </lineage>
</organism>
<comment type="caution">
    <text evidence="1">The sequence shown here is derived from an EMBL/GenBank/DDBJ whole genome shotgun (WGS) entry which is preliminary data.</text>
</comment>